<dbReference type="RefSeq" id="WP_047754776.1">
    <property type="nucleotide sequence ID" value="NZ_CAJUHA010000017.1"/>
</dbReference>
<dbReference type="GO" id="GO:0017004">
    <property type="term" value="P:cytochrome complex assembly"/>
    <property type="evidence" value="ECO:0007669"/>
    <property type="project" value="UniProtKB-KW"/>
</dbReference>
<dbReference type="KEGG" id="kpf:IX53_07230"/>
<feature type="transmembrane region" description="Helical" evidence="8">
    <location>
        <begin position="6"/>
        <end position="26"/>
    </location>
</feature>
<dbReference type="OrthoDB" id="9814290at2"/>
<evidence type="ECO:0000256" key="3">
    <source>
        <dbReference type="ARBA" id="ARBA00016463"/>
    </source>
</evidence>
<dbReference type="Proteomes" id="UP000035159">
    <property type="component" value="Chromosome"/>
</dbReference>
<feature type="transmembrane region" description="Helical" evidence="8">
    <location>
        <begin position="67"/>
        <end position="85"/>
    </location>
</feature>
<evidence type="ECO:0000256" key="4">
    <source>
        <dbReference type="ARBA" id="ARBA00022692"/>
    </source>
</evidence>
<keyword evidence="6 8" id="KW-1133">Transmembrane helix</keyword>
<feature type="domain" description="Cytochrome c assembly protein" evidence="9">
    <location>
        <begin position="64"/>
        <end position="260"/>
    </location>
</feature>
<evidence type="ECO:0000256" key="5">
    <source>
        <dbReference type="ARBA" id="ARBA00022748"/>
    </source>
</evidence>
<gene>
    <name evidence="10" type="ORF">IX53_07230</name>
</gene>
<evidence type="ECO:0000313" key="10">
    <source>
        <dbReference type="EMBL" id="AKI97641.1"/>
    </source>
</evidence>
<dbReference type="InterPro" id="IPR003557">
    <property type="entry name" value="Cyt_c_biogenesis_CcmC"/>
</dbReference>
<evidence type="ECO:0000313" key="11">
    <source>
        <dbReference type="Proteomes" id="UP000035159"/>
    </source>
</evidence>
<reference evidence="10 11" key="1">
    <citation type="submission" date="2015-04" db="EMBL/GenBank/DDBJ databases">
        <title>Complete Genome Sequence of Kosmotoga pacifica SLHLJ1.</title>
        <authorList>
            <person name="Jiang L.J."/>
            <person name="Shao Z.Z."/>
            <person name="Jebbar M."/>
        </authorList>
    </citation>
    <scope>NUCLEOTIDE SEQUENCE [LARGE SCALE GENOMIC DNA]</scope>
    <source>
        <strain evidence="10 11">SLHLJ1</strain>
    </source>
</reference>
<dbReference type="EMBL" id="CP011232">
    <property type="protein sequence ID" value="AKI97641.1"/>
    <property type="molecule type" value="Genomic_DNA"/>
</dbReference>
<dbReference type="AlphaFoldDB" id="A0A0G2ZC32"/>
<evidence type="ECO:0000256" key="8">
    <source>
        <dbReference type="SAM" id="Phobius"/>
    </source>
</evidence>
<evidence type="ECO:0000259" key="9">
    <source>
        <dbReference type="Pfam" id="PF01578"/>
    </source>
</evidence>
<keyword evidence="4 8" id="KW-0812">Transmembrane</keyword>
<feature type="transmembrane region" description="Helical" evidence="8">
    <location>
        <begin position="130"/>
        <end position="157"/>
    </location>
</feature>
<evidence type="ECO:0000256" key="6">
    <source>
        <dbReference type="ARBA" id="ARBA00022989"/>
    </source>
</evidence>
<proteinExistence type="inferred from homology"/>
<dbReference type="GO" id="GO:0005886">
    <property type="term" value="C:plasma membrane"/>
    <property type="evidence" value="ECO:0007669"/>
    <property type="project" value="TreeGrafter"/>
</dbReference>
<feature type="transmembrane region" description="Helical" evidence="8">
    <location>
        <begin position="92"/>
        <end position="110"/>
    </location>
</feature>
<dbReference type="InterPro" id="IPR002541">
    <property type="entry name" value="Cyt_c_assembly"/>
</dbReference>
<protein>
    <recommendedName>
        <fullName evidence="3">Heme exporter protein C</fullName>
    </recommendedName>
</protein>
<dbReference type="PANTHER" id="PTHR30071:SF1">
    <property type="entry name" value="CYTOCHROME B_B6 PROTEIN-RELATED"/>
    <property type="match status" value="1"/>
</dbReference>
<name>A0A0G2ZC32_9BACT</name>
<dbReference type="InterPro" id="IPR045062">
    <property type="entry name" value="Cyt_c_biogenesis_CcsA/CcmC"/>
</dbReference>
<keyword evidence="5" id="KW-0201">Cytochrome c-type biogenesis</keyword>
<dbReference type="PRINTS" id="PR01386">
    <property type="entry name" value="CCMCBIOGNSIS"/>
</dbReference>
<accession>A0A0G2ZC32</accession>
<keyword evidence="11" id="KW-1185">Reference proteome</keyword>
<dbReference type="STRING" id="1330330.IX53_07230"/>
<dbReference type="GO" id="GO:0020037">
    <property type="term" value="F:heme binding"/>
    <property type="evidence" value="ECO:0007669"/>
    <property type="project" value="InterPro"/>
</dbReference>
<organism evidence="10 11">
    <name type="scientific">Kosmotoga pacifica</name>
    <dbReference type="NCBI Taxonomy" id="1330330"/>
    <lineage>
        <taxon>Bacteria</taxon>
        <taxon>Thermotogati</taxon>
        <taxon>Thermotogota</taxon>
        <taxon>Thermotogae</taxon>
        <taxon>Kosmotogales</taxon>
        <taxon>Kosmotogaceae</taxon>
        <taxon>Kosmotoga</taxon>
    </lineage>
</organism>
<dbReference type="PATRIC" id="fig|1330330.3.peg.1462"/>
<evidence type="ECO:0000256" key="1">
    <source>
        <dbReference type="ARBA" id="ARBA00004141"/>
    </source>
</evidence>
<evidence type="ECO:0000256" key="2">
    <source>
        <dbReference type="ARBA" id="ARBA00005840"/>
    </source>
</evidence>
<comment type="similarity">
    <text evidence="2">Belongs to the CcmC/CycZ/HelC family.</text>
</comment>
<comment type="subcellular location">
    <subcellularLocation>
        <location evidence="1">Membrane</location>
        <topology evidence="1">Multi-pass membrane protein</topology>
    </subcellularLocation>
</comment>
<dbReference type="PANTHER" id="PTHR30071">
    <property type="entry name" value="HEME EXPORTER PROTEIN C"/>
    <property type="match status" value="1"/>
</dbReference>
<feature type="transmembrane region" description="Helical" evidence="8">
    <location>
        <begin position="38"/>
        <end position="61"/>
    </location>
</feature>
<keyword evidence="7 8" id="KW-0472">Membrane</keyword>
<evidence type="ECO:0000256" key="7">
    <source>
        <dbReference type="ARBA" id="ARBA00023136"/>
    </source>
</evidence>
<sequence length="264" mass="29745">MSDVAFFSIGFILYLISALFLLFASLTKKEKIGDFAMLVGFIGSLMQLPGFIIRGIAISFIPLTNTFEAVTFFAFAIMFISFFFFMKREGMIFVKLIVVLFVVALAAIASSPLAPSEARPPVPALQSYWLILHISFAFIGEVFFAIAFATGLVYLLSKNEKTREKMDGITYRAIAAGFPLYTLGALIFGAIWAKYAWGRYWSWDPKETWSLIGWFVYAGYLHARLMFNWKGKRSAWLAVIGFLVLIFTFFGVNYLIPGLHSYTG</sequence>
<feature type="transmembrane region" description="Helical" evidence="8">
    <location>
        <begin position="169"/>
        <end position="193"/>
    </location>
</feature>
<dbReference type="Pfam" id="PF01578">
    <property type="entry name" value="Cytochrom_C_asm"/>
    <property type="match status" value="1"/>
</dbReference>
<feature type="transmembrane region" description="Helical" evidence="8">
    <location>
        <begin position="208"/>
        <end position="227"/>
    </location>
</feature>
<feature type="transmembrane region" description="Helical" evidence="8">
    <location>
        <begin position="234"/>
        <end position="256"/>
    </location>
</feature>
<dbReference type="GO" id="GO:0015232">
    <property type="term" value="F:heme transmembrane transporter activity"/>
    <property type="evidence" value="ECO:0007669"/>
    <property type="project" value="InterPro"/>
</dbReference>